<evidence type="ECO:0000313" key="2">
    <source>
        <dbReference type="WBParaSite" id="JU765_v2.g19523.t1"/>
    </source>
</evidence>
<protein>
    <submittedName>
        <fullName evidence="2">Uncharacterized protein</fullName>
    </submittedName>
</protein>
<organism evidence="1 2">
    <name type="scientific">Panagrolaimus sp. JU765</name>
    <dbReference type="NCBI Taxonomy" id="591449"/>
    <lineage>
        <taxon>Eukaryota</taxon>
        <taxon>Metazoa</taxon>
        <taxon>Ecdysozoa</taxon>
        <taxon>Nematoda</taxon>
        <taxon>Chromadorea</taxon>
        <taxon>Rhabditida</taxon>
        <taxon>Tylenchina</taxon>
        <taxon>Panagrolaimomorpha</taxon>
        <taxon>Panagrolaimoidea</taxon>
        <taxon>Panagrolaimidae</taxon>
        <taxon>Panagrolaimus</taxon>
    </lineage>
</organism>
<name>A0AC34QU36_9BILA</name>
<proteinExistence type="predicted"/>
<dbReference type="Proteomes" id="UP000887576">
    <property type="component" value="Unplaced"/>
</dbReference>
<accession>A0AC34QU36</accession>
<dbReference type="WBParaSite" id="JU765_v2.g19523.t1">
    <property type="protein sequence ID" value="JU765_v2.g19523.t1"/>
    <property type="gene ID" value="JU765_v2.g19523"/>
</dbReference>
<evidence type="ECO:0000313" key="1">
    <source>
        <dbReference type="Proteomes" id="UP000887576"/>
    </source>
</evidence>
<reference evidence="2" key="1">
    <citation type="submission" date="2022-11" db="UniProtKB">
        <authorList>
            <consortium name="WormBaseParasite"/>
        </authorList>
    </citation>
    <scope>IDENTIFICATION</scope>
</reference>
<sequence length="424" mass="49844">MRFFVKLNVGSVSFACNLFKMSTDREELQQAKHKVKLLEKQIKDNFDAYSELEEKRDAKIDQLEDEIKQLNKKLREKDKELEFYKLSSNDSDVNTEYSYIPCALSPKKVPSLMNATLNDQIYDLQEDLEKANGKIKELEKDIKDIRRLYVESQEKAKVLEEEIENWKGLLEHKTRECDRLTAENEGYIRSINSMRKDIDDLQQQLLPEAATQGNSIYAELDILRKQAEEKALEFLGEVKVLRQQLKQKDAQLSKSTWGFNGEKLQNELDWQRSYNETLCKINTEMERDVREAQNKCIELKQYLVKKYSDEEGYKDLTKLYELSENHVILLTERNASYQKQLREKMVELQGAVELKNTITILEHKVSELTMEIARMRAQDPNMTGFKVQIEKPKLLPSAKLAQKNPIEEPKPTRKDPFFFRPKKQ</sequence>